<evidence type="ECO:0000313" key="4">
    <source>
        <dbReference type="Proteomes" id="UP000551563"/>
    </source>
</evidence>
<comment type="caution">
    <text evidence="3">The sequence shown here is derived from an EMBL/GenBank/DDBJ whole genome shotgun (WGS) entry which is preliminary data.</text>
</comment>
<proteinExistence type="predicted"/>
<keyword evidence="1" id="KW-0175">Coiled coil</keyword>
<organism evidence="3 4">
    <name type="scientific">Brucella intermedia</name>
    <dbReference type="NCBI Taxonomy" id="94625"/>
    <lineage>
        <taxon>Bacteria</taxon>
        <taxon>Pseudomonadati</taxon>
        <taxon>Pseudomonadota</taxon>
        <taxon>Alphaproteobacteria</taxon>
        <taxon>Hyphomicrobiales</taxon>
        <taxon>Brucellaceae</taxon>
        <taxon>Brucella/Ochrobactrum group</taxon>
        <taxon>Brucella</taxon>
    </lineage>
</organism>
<name>A0A7V6TZ84_9HYPH</name>
<gene>
    <name evidence="3" type="ORF">GXX48_08610</name>
</gene>
<reference evidence="3 4" key="1">
    <citation type="journal article" date="2020" name="Biotechnol. Biofuels">
        <title>New insights from the biogas microbiome by comprehensive genome-resolved metagenomics of nearly 1600 species originating from multiple anaerobic digesters.</title>
        <authorList>
            <person name="Campanaro S."/>
            <person name="Treu L."/>
            <person name="Rodriguez-R L.M."/>
            <person name="Kovalovszki A."/>
            <person name="Ziels R.M."/>
            <person name="Maus I."/>
            <person name="Zhu X."/>
            <person name="Kougias P.G."/>
            <person name="Basile A."/>
            <person name="Luo G."/>
            <person name="Schluter A."/>
            <person name="Konstantinidis K.T."/>
            <person name="Angelidaki I."/>
        </authorList>
    </citation>
    <scope>NUCLEOTIDE SEQUENCE [LARGE SCALE GENOMIC DNA]</scope>
    <source>
        <strain evidence="3">AS04akNAM_66</strain>
    </source>
</reference>
<protein>
    <submittedName>
        <fullName evidence="3">Uncharacterized protein</fullName>
    </submittedName>
</protein>
<sequence>MKNPVRNVVVEYKNKRSRKGNGSLWDNLDLKTIAREVAADTLPASAVAREGADFTSPPDNEAKRNDTKIVKKQMAPVEANEVDIRALVVDKVDPEQAMITPDPLHEPIIREGTVSRKKNPSPPRNLRTGELRNTQTRAAAFTDIQRELWFLEQENASLKRQLIAKLRQENEDMVAMLERAEQRTTQYRG</sequence>
<dbReference type="Proteomes" id="UP000551563">
    <property type="component" value="Unassembled WGS sequence"/>
</dbReference>
<evidence type="ECO:0000256" key="1">
    <source>
        <dbReference type="SAM" id="Coils"/>
    </source>
</evidence>
<evidence type="ECO:0000313" key="3">
    <source>
        <dbReference type="EMBL" id="HHV67686.1"/>
    </source>
</evidence>
<feature type="coiled-coil region" evidence="1">
    <location>
        <begin position="141"/>
        <end position="183"/>
    </location>
</feature>
<dbReference type="EMBL" id="DUMN01000253">
    <property type="protein sequence ID" value="HHV67686.1"/>
    <property type="molecule type" value="Genomic_DNA"/>
</dbReference>
<evidence type="ECO:0000256" key="2">
    <source>
        <dbReference type="SAM" id="MobiDB-lite"/>
    </source>
</evidence>
<feature type="region of interest" description="Disordered" evidence="2">
    <location>
        <begin position="42"/>
        <end position="65"/>
    </location>
</feature>
<accession>A0A7V6TZ84</accession>
<dbReference type="AlphaFoldDB" id="A0A7V6TZ84"/>